<feature type="domain" description="MacB-like periplasmic core" evidence="13">
    <location>
        <begin position="28"/>
        <end position="189"/>
    </location>
</feature>
<comment type="caution">
    <text evidence="14">The sequence shown here is derived from an EMBL/GenBank/DDBJ whole genome shotgun (WGS) entry which is preliminary data.</text>
</comment>
<protein>
    <recommendedName>
        <fullName evidence="4">Putative hemin transport system permease protein HrtB</fullName>
    </recommendedName>
</protein>
<keyword evidence="6" id="KW-1003">Cell membrane</keyword>
<keyword evidence="7 11" id="KW-0812">Transmembrane</keyword>
<gene>
    <name evidence="14" type="ORF">DS832_09490</name>
</gene>
<organism evidence="14 15">
    <name type="scientific">Bombilactobacillus bombi</name>
    <dbReference type="NCBI Taxonomy" id="1303590"/>
    <lineage>
        <taxon>Bacteria</taxon>
        <taxon>Bacillati</taxon>
        <taxon>Bacillota</taxon>
        <taxon>Bacilli</taxon>
        <taxon>Lactobacillales</taxon>
        <taxon>Lactobacillaceae</taxon>
        <taxon>Bombilactobacillus</taxon>
    </lineage>
</organism>
<evidence type="ECO:0000256" key="10">
    <source>
        <dbReference type="ARBA" id="ARBA00024973"/>
    </source>
</evidence>
<proteinExistence type="inferred from homology"/>
<keyword evidence="9 11" id="KW-0472">Membrane</keyword>
<dbReference type="PANTHER" id="PTHR43738:SF1">
    <property type="entry name" value="HEMIN TRANSPORT SYSTEM PERMEASE PROTEIN HRTB-RELATED"/>
    <property type="match status" value="1"/>
</dbReference>
<comment type="subcellular location">
    <subcellularLocation>
        <location evidence="1">Cell membrane</location>
        <topology evidence="1">Multi-pass membrane protein</topology>
    </subcellularLocation>
</comment>
<feature type="transmembrane region" description="Helical" evidence="11">
    <location>
        <begin position="239"/>
        <end position="259"/>
    </location>
</feature>
<dbReference type="RefSeq" id="WP_118911338.1">
    <property type="nucleotide sequence ID" value="NZ_QOCS01000035.1"/>
</dbReference>
<keyword evidence="8 11" id="KW-1133">Transmembrane helix</keyword>
<dbReference type="GO" id="GO:0005886">
    <property type="term" value="C:plasma membrane"/>
    <property type="evidence" value="ECO:0007669"/>
    <property type="project" value="UniProtKB-SubCell"/>
</dbReference>
<evidence type="ECO:0000256" key="3">
    <source>
        <dbReference type="ARBA" id="ARBA00011131"/>
    </source>
</evidence>
<feature type="transmembrane region" description="Helical" evidence="11">
    <location>
        <begin position="318"/>
        <end position="340"/>
    </location>
</feature>
<dbReference type="AlphaFoldDB" id="A0A3R7CJV8"/>
<accession>A0A3R7CJV8</accession>
<evidence type="ECO:0000256" key="11">
    <source>
        <dbReference type="SAM" id="Phobius"/>
    </source>
</evidence>
<comment type="subunit">
    <text evidence="3">The complex is composed of two ATP-binding proteins (HrtA), two transmembrane proteins (HrtB) and a solute-binding protein.</text>
</comment>
<dbReference type="Proteomes" id="UP000284822">
    <property type="component" value="Unassembled WGS sequence"/>
</dbReference>
<evidence type="ECO:0000313" key="14">
    <source>
        <dbReference type="EMBL" id="RHW44190.1"/>
    </source>
</evidence>
<evidence type="ECO:0000256" key="8">
    <source>
        <dbReference type="ARBA" id="ARBA00022989"/>
    </source>
</evidence>
<evidence type="ECO:0000256" key="6">
    <source>
        <dbReference type="ARBA" id="ARBA00022475"/>
    </source>
</evidence>
<evidence type="ECO:0000256" key="9">
    <source>
        <dbReference type="ARBA" id="ARBA00023136"/>
    </source>
</evidence>
<dbReference type="PANTHER" id="PTHR43738">
    <property type="entry name" value="ABC TRANSPORTER, MEMBRANE PROTEIN"/>
    <property type="match status" value="1"/>
</dbReference>
<dbReference type="InterPro" id="IPR051125">
    <property type="entry name" value="ABC-4/HrtB_transporter"/>
</dbReference>
<feature type="domain" description="ABC3 transporter permease C-terminal" evidence="12">
    <location>
        <begin position="239"/>
        <end position="350"/>
    </location>
</feature>
<evidence type="ECO:0000259" key="12">
    <source>
        <dbReference type="Pfam" id="PF02687"/>
    </source>
</evidence>
<comment type="function">
    <text evidence="10">Part of the ABC transporter complex hrt involved in hemin import. Responsible for the translocation of the substrate across the membrane.</text>
</comment>
<evidence type="ECO:0000256" key="4">
    <source>
        <dbReference type="ARBA" id="ARBA00016962"/>
    </source>
</evidence>
<dbReference type="Pfam" id="PF12704">
    <property type="entry name" value="MacB_PCD"/>
    <property type="match status" value="1"/>
</dbReference>
<dbReference type="InterPro" id="IPR025857">
    <property type="entry name" value="MacB_PCD"/>
</dbReference>
<evidence type="ECO:0000256" key="2">
    <source>
        <dbReference type="ARBA" id="ARBA00008697"/>
    </source>
</evidence>
<evidence type="ECO:0000256" key="1">
    <source>
        <dbReference type="ARBA" id="ARBA00004651"/>
    </source>
</evidence>
<feature type="transmembrane region" description="Helical" evidence="11">
    <location>
        <begin position="280"/>
        <end position="306"/>
    </location>
</feature>
<keyword evidence="5" id="KW-0813">Transport</keyword>
<evidence type="ECO:0000259" key="13">
    <source>
        <dbReference type="Pfam" id="PF12704"/>
    </source>
</evidence>
<dbReference type="EMBL" id="QOCS01000035">
    <property type="protein sequence ID" value="RHW44190.1"/>
    <property type="molecule type" value="Genomic_DNA"/>
</dbReference>
<reference evidence="14 15" key="1">
    <citation type="submission" date="2018-07" db="EMBL/GenBank/DDBJ databases">
        <title>Genome sequences of six Lactobacillus spp. isolated from bumble bee guts.</title>
        <authorList>
            <person name="Motta E.V.S."/>
            <person name="Moran N.A."/>
        </authorList>
    </citation>
    <scope>NUCLEOTIDE SEQUENCE [LARGE SCALE GENOMIC DNA]</scope>
    <source>
        <strain evidence="14 15">LV-8.1</strain>
    </source>
</reference>
<name>A0A3R7CJV8_9LACO</name>
<evidence type="ECO:0000256" key="5">
    <source>
        <dbReference type="ARBA" id="ARBA00022448"/>
    </source>
</evidence>
<evidence type="ECO:0000256" key="7">
    <source>
        <dbReference type="ARBA" id="ARBA00022692"/>
    </source>
</evidence>
<evidence type="ECO:0000313" key="15">
    <source>
        <dbReference type="Proteomes" id="UP000284822"/>
    </source>
</evidence>
<dbReference type="InterPro" id="IPR003838">
    <property type="entry name" value="ABC3_permease_C"/>
</dbReference>
<comment type="similarity">
    <text evidence="2">Belongs to the ABC-4 integral membrane protein family. HrtB subfamily.</text>
</comment>
<sequence>MYLAIKEMKHNKFRYGLIIMMIMLISYLIFILTSLATGLAESNRQAIDSWQAEAIVLNADADGSLRKASLTTSQVQKITKNKGPASVIGELSVTASQKKSQHKAAAELLGINKSQFIYHDLKIIAGRNFKHNFEAVVDQSLANKGYQLGDDITVAANTPKIKIVGFTKNAQLSVAPVIYTSLATWQQIKYGGTPIANSSAVVFKNNFSDKLNADTEKLTMAQFIQKLPGYQAQNLTFEFMIGFLLIITLIIIAIFLYILTIQKLPIFAVLKAQGIPTRYLIKNTVMQAFLITIIGLILGVILAAITKLMLPKAVPMSFNYQLLFGATVALLIMSLLGSLIPTRTIKKVDPAAMIGGN</sequence>
<dbReference type="Pfam" id="PF02687">
    <property type="entry name" value="FtsX"/>
    <property type="match status" value="1"/>
</dbReference>